<feature type="region of interest" description="Disordered" evidence="5">
    <location>
        <begin position="55"/>
        <end position="111"/>
    </location>
</feature>
<evidence type="ECO:0000256" key="2">
    <source>
        <dbReference type="ARBA" id="ARBA00022771"/>
    </source>
</evidence>
<dbReference type="InterPro" id="IPR007853">
    <property type="entry name" value="Znf_DNL-typ"/>
</dbReference>
<accession>A0A0J9XAR0</accession>
<gene>
    <name evidence="7" type="ORF">BN980_GECA07s02012g</name>
</gene>
<dbReference type="GO" id="GO:0050821">
    <property type="term" value="P:protein stabilization"/>
    <property type="evidence" value="ECO:0007669"/>
    <property type="project" value="TreeGrafter"/>
</dbReference>
<dbReference type="Proteomes" id="UP000242525">
    <property type="component" value="Unassembled WGS sequence"/>
</dbReference>
<dbReference type="AlphaFoldDB" id="A0A0J9XAR0"/>
<name>A0A0J9XAR0_GEOCN</name>
<keyword evidence="3" id="KW-0862">Zinc</keyword>
<dbReference type="GO" id="GO:0006457">
    <property type="term" value="P:protein folding"/>
    <property type="evidence" value="ECO:0007669"/>
    <property type="project" value="TreeGrafter"/>
</dbReference>
<dbReference type="GO" id="GO:0030150">
    <property type="term" value="P:protein import into mitochondrial matrix"/>
    <property type="evidence" value="ECO:0007669"/>
    <property type="project" value="TreeGrafter"/>
</dbReference>
<keyword evidence="1" id="KW-0479">Metal-binding</keyword>
<keyword evidence="8" id="KW-1185">Reference proteome</keyword>
<dbReference type="OrthoDB" id="512667at2759"/>
<dbReference type="PANTHER" id="PTHR20922:SF13">
    <property type="entry name" value="DNL-TYPE ZINC FINGER PROTEIN"/>
    <property type="match status" value="1"/>
</dbReference>
<comment type="caution">
    <text evidence="7">The sequence shown here is derived from an EMBL/GenBank/DDBJ whole genome shotgun (WGS) entry which is preliminary data.</text>
</comment>
<evidence type="ECO:0000259" key="6">
    <source>
        <dbReference type="PROSITE" id="PS51501"/>
    </source>
</evidence>
<evidence type="ECO:0000256" key="1">
    <source>
        <dbReference type="ARBA" id="ARBA00022723"/>
    </source>
</evidence>
<evidence type="ECO:0000256" key="4">
    <source>
        <dbReference type="PROSITE-ProRule" id="PRU00834"/>
    </source>
</evidence>
<proteinExistence type="predicted"/>
<sequence length="221" mass="23496">MIGLVTRTFQRVAALSPRGTSAAASFVGARAGLLVATPAIALRFHSHDSKDADAAAAAAAAEAGHGHTHTHADGSVCSGHHHSHSHQPAGAAAGTESKGTPIGRLQGPDKPSYQLTFTCKKCETRSRHTISKQAYHNGTVLVQCPGCKNRHLIADHLKIFSDERITIEDILKKQGQPITKLTVSQRELEKMNATDGDFMWEGPDEGIVHVLPGPDTIEPKA</sequence>
<evidence type="ECO:0000313" key="7">
    <source>
        <dbReference type="EMBL" id="CDO54269.1"/>
    </source>
</evidence>
<protein>
    <submittedName>
        <fullName evidence="7">Similar to Saccharomyces cerevisiae YNL310C ZIM17 Heat shock protein with a zinc finger motif</fullName>
    </submittedName>
</protein>
<evidence type="ECO:0000256" key="5">
    <source>
        <dbReference type="SAM" id="MobiDB-lite"/>
    </source>
</evidence>
<dbReference type="EMBL" id="CCBN010000007">
    <property type="protein sequence ID" value="CDO54269.1"/>
    <property type="molecule type" value="Genomic_DNA"/>
</dbReference>
<keyword evidence="2 4" id="KW-0863">Zinc-finger</keyword>
<dbReference type="STRING" id="1173061.A0A0J9XAR0"/>
<organism evidence="7 8">
    <name type="scientific">Geotrichum candidum</name>
    <name type="common">Oospora lactis</name>
    <name type="synonym">Dipodascus geotrichum</name>
    <dbReference type="NCBI Taxonomy" id="1173061"/>
    <lineage>
        <taxon>Eukaryota</taxon>
        <taxon>Fungi</taxon>
        <taxon>Dikarya</taxon>
        <taxon>Ascomycota</taxon>
        <taxon>Saccharomycotina</taxon>
        <taxon>Dipodascomycetes</taxon>
        <taxon>Dipodascales</taxon>
        <taxon>Dipodascaceae</taxon>
        <taxon>Geotrichum</taxon>
    </lineage>
</organism>
<dbReference type="GO" id="GO:0051087">
    <property type="term" value="F:protein-folding chaperone binding"/>
    <property type="evidence" value="ECO:0007669"/>
    <property type="project" value="TreeGrafter"/>
</dbReference>
<dbReference type="Pfam" id="PF05180">
    <property type="entry name" value="zf-DNL"/>
    <property type="match status" value="1"/>
</dbReference>
<dbReference type="GO" id="GO:0008270">
    <property type="term" value="F:zinc ion binding"/>
    <property type="evidence" value="ECO:0007669"/>
    <property type="project" value="UniProtKB-KW"/>
</dbReference>
<dbReference type="GO" id="GO:0005739">
    <property type="term" value="C:mitochondrion"/>
    <property type="evidence" value="ECO:0007669"/>
    <property type="project" value="TreeGrafter"/>
</dbReference>
<keyword evidence="7" id="KW-0346">Stress response</keyword>
<dbReference type="PROSITE" id="PS51501">
    <property type="entry name" value="ZF_DNL"/>
    <property type="match status" value="1"/>
</dbReference>
<evidence type="ECO:0000313" key="8">
    <source>
        <dbReference type="Proteomes" id="UP000242525"/>
    </source>
</evidence>
<evidence type="ECO:0000256" key="3">
    <source>
        <dbReference type="ARBA" id="ARBA00022833"/>
    </source>
</evidence>
<reference evidence="7" key="1">
    <citation type="submission" date="2014-03" db="EMBL/GenBank/DDBJ databases">
        <authorList>
            <person name="Casaregola S."/>
        </authorList>
    </citation>
    <scope>NUCLEOTIDE SEQUENCE [LARGE SCALE GENOMIC DNA]</scope>
    <source>
        <strain evidence="7">CLIB 918</strain>
    </source>
</reference>
<dbReference type="InterPro" id="IPR024158">
    <property type="entry name" value="Mt_import_TIM15"/>
</dbReference>
<dbReference type="PANTHER" id="PTHR20922">
    <property type="entry name" value="DNL-TYPE ZINC FINGER PROTEIN"/>
    <property type="match status" value="1"/>
</dbReference>
<feature type="domain" description="DNL-type" evidence="6">
    <location>
        <begin position="108"/>
        <end position="198"/>
    </location>
</feature>